<organism evidence="6 7">
    <name type="scientific">Gryllus longicercus</name>
    <dbReference type="NCBI Taxonomy" id="2509291"/>
    <lineage>
        <taxon>Eukaryota</taxon>
        <taxon>Metazoa</taxon>
        <taxon>Ecdysozoa</taxon>
        <taxon>Arthropoda</taxon>
        <taxon>Hexapoda</taxon>
        <taxon>Insecta</taxon>
        <taxon>Pterygota</taxon>
        <taxon>Neoptera</taxon>
        <taxon>Polyneoptera</taxon>
        <taxon>Orthoptera</taxon>
        <taxon>Ensifera</taxon>
        <taxon>Gryllidea</taxon>
        <taxon>Grylloidea</taxon>
        <taxon>Gryllidae</taxon>
        <taxon>Gryllinae</taxon>
        <taxon>Gryllus</taxon>
    </lineage>
</organism>
<dbReference type="GO" id="GO:0032981">
    <property type="term" value="P:mitochondrial respiratory chain complex I assembly"/>
    <property type="evidence" value="ECO:0007669"/>
    <property type="project" value="TreeGrafter"/>
</dbReference>
<dbReference type="InterPro" id="IPR039131">
    <property type="entry name" value="NDUFAF1"/>
</dbReference>
<dbReference type="SUPFAM" id="SSF49785">
    <property type="entry name" value="Galactose-binding domain-like"/>
    <property type="match status" value="1"/>
</dbReference>
<gene>
    <name evidence="6" type="ORF">R5R35_002564</name>
</gene>
<evidence type="ECO:0000313" key="7">
    <source>
        <dbReference type="Proteomes" id="UP001378592"/>
    </source>
</evidence>
<evidence type="ECO:0000256" key="4">
    <source>
        <dbReference type="ARBA" id="ARBA00023186"/>
    </source>
</evidence>
<evidence type="ECO:0000313" key="6">
    <source>
        <dbReference type="EMBL" id="KAK7789067.1"/>
    </source>
</evidence>
<reference evidence="6 7" key="1">
    <citation type="submission" date="2024-03" db="EMBL/GenBank/DDBJ databases">
        <title>The genome assembly and annotation of the cricket Gryllus longicercus Weissman &amp; Gray.</title>
        <authorList>
            <person name="Szrajer S."/>
            <person name="Gray D."/>
            <person name="Ylla G."/>
        </authorList>
    </citation>
    <scope>NUCLEOTIDE SEQUENCE [LARGE SCALE GENOMIC DNA]</scope>
    <source>
        <strain evidence="6">DAG 2021-001</strain>
        <tissue evidence="6">Whole body minus gut</tissue>
    </source>
</reference>
<dbReference type="InterPro" id="IPR008979">
    <property type="entry name" value="Galactose-bd-like_sf"/>
</dbReference>
<dbReference type="GO" id="GO:0051082">
    <property type="term" value="F:unfolded protein binding"/>
    <property type="evidence" value="ECO:0007669"/>
    <property type="project" value="TreeGrafter"/>
</dbReference>
<keyword evidence="4" id="KW-0143">Chaperone</keyword>
<dbReference type="AlphaFoldDB" id="A0AAN9YYW1"/>
<keyword evidence="3" id="KW-0496">Mitochondrion</keyword>
<dbReference type="InterPro" id="IPR013857">
    <property type="entry name" value="NADH-UbQ_OxRdtase-assoc_prot30"/>
</dbReference>
<proteinExistence type="inferred from homology"/>
<sequence length="326" mass="37866">MFLCQIKHGLCPHVTRLYRQGILACSDHFKNRQFCGDKEPLISSVGSMSFVSRRFFYSSNNCWFWEKDIKSGYGSKEKHSRIQMIRDGLQELRNEIGLWKDEITEKLHCDPIVCYRPGEVDVMWKFDNPESLSRWVATSDCDHGEGFSNCNLSITSGKKCLFSGTLNTTVPKDGRIKKAGYCNMCCHRARKSFKREAYFEWNQYTHIVLRVRGDGRSYLLNLATSGYYDIMWNDVFHYVLFTRGGPYWQITKIPFSKFFLGSKGRVQDKQYPIPLNRITSLGISVGDGINGPFNLEIDYIGLEFDPTHQEKFAYEMYRTDNFIAGY</sequence>
<protein>
    <recommendedName>
        <fullName evidence="5">NADH:ubiquinone oxidoreductase intermediate-associated protein 30 domain-containing protein</fullName>
    </recommendedName>
</protein>
<comment type="caution">
    <text evidence="6">The sequence shown here is derived from an EMBL/GenBank/DDBJ whole genome shotgun (WGS) entry which is preliminary data.</text>
</comment>
<dbReference type="Proteomes" id="UP001378592">
    <property type="component" value="Unassembled WGS sequence"/>
</dbReference>
<name>A0AAN9YYW1_9ORTH</name>
<keyword evidence="7" id="KW-1185">Reference proteome</keyword>
<evidence type="ECO:0000256" key="2">
    <source>
        <dbReference type="ARBA" id="ARBA00007884"/>
    </source>
</evidence>
<dbReference type="PANTHER" id="PTHR13194">
    <property type="entry name" value="COMPLEX I INTERMEDIATE-ASSOCIATED PROTEIN 30"/>
    <property type="match status" value="1"/>
</dbReference>
<evidence type="ECO:0000256" key="3">
    <source>
        <dbReference type="ARBA" id="ARBA00023128"/>
    </source>
</evidence>
<evidence type="ECO:0000259" key="5">
    <source>
        <dbReference type="Pfam" id="PF08547"/>
    </source>
</evidence>
<comment type="subcellular location">
    <subcellularLocation>
        <location evidence="1">Mitochondrion</location>
    </subcellularLocation>
</comment>
<dbReference type="PANTHER" id="PTHR13194:SF18">
    <property type="entry name" value="COMPLEX I INTERMEDIATE-ASSOCIATED PROTEIN 30, MITOCHONDRIAL"/>
    <property type="match status" value="1"/>
</dbReference>
<dbReference type="GO" id="GO:0006120">
    <property type="term" value="P:mitochondrial electron transport, NADH to ubiquinone"/>
    <property type="evidence" value="ECO:0007669"/>
    <property type="project" value="TreeGrafter"/>
</dbReference>
<comment type="similarity">
    <text evidence="2">Belongs to the CIA30 family.</text>
</comment>
<dbReference type="GO" id="GO:0005739">
    <property type="term" value="C:mitochondrion"/>
    <property type="evidence" value="ECO:0007669"/>
    <property type="project" value="UniProtKB-SubCell"/>
</dbReference>
<feature type="domain" description="NADH:ubiquinone oxidoreductase intermediate-associated protein 30" evidence="5">
    <location>
        <begin position="124"/>
        <end position="297"/>
    </location>
</feature>
<dbReference type="Pfam" id="PF08547">
    <property type="entry name" value="CIA30"/>
    <property type="match status" value="1"/>
</dbReference>
<accession>A0AAN9YYW1</accession>
<dbReference type="EMBL" id="JAZDUA010000848">
    <property type="protein sequence ID" value="KAK7789067.1"/>
    <property type="molecule type" value="Genomic_DNA"/>
</dbReference>
<evidence type="ECO:0000256" key="1">
    <source>
        <dbReference type="ARBA" id="ARBA00004173"/>
    </source>
</evidence>